<dbReference type="InterPro" id="IPR036280">
    <property type="entry name" value="Multihaem_cyt_sf"/>
</dbReference>
<dbReference type="Proteomes" id="UP001610104">
    <property type="component" value="Unassembled WGS sequence"/>
</dbReference>
<feature type="domain" description="PKD-like" evidence="3">
    <location>
        <begin position="928"/>
        <end position="1010"/>
    </location>
</feature>
<dbReference type="InterPro" id="IPR013783">
    <property type="entry name" value="Ig-like_fold"/>
</dbReference>
<name>A0ABW7MSD1_9FLAO</name>
<feature type="domain" description="Glycine-rich" evidence="4">
    <location>
        <begin position="40"/>
        <end position="224"/>
    </location>
</feature>
<keyword evidence="6" id="KW-1185">Reference proteome</keyword>
<dbReference type="InterPro" id="IPR010176">
    <property type="entry name" value="C4xCH_C2xCH_motif_GEOSU"/>
</dbReference>
<dbReference type="InterPro" id="IPR045829">
    <property type="entry name" value="PKD_6"/>
</dbReference>
<dbReference type="PANTHER" id="PTHR35038">
    <property type="entry name" value="DISSIMILATORY SULFITE REDUCTASE SIRA"/>
    <property type="match status" value="1"/>
</dbReference>
<protein>
    <submittedName>
        <fullName evidence="5">CxxxxCH/CxxCH domain-containing protein</fullName>
    </submittedName>
</protein>
<dbReference type="EMBL" id="JBAWKC010000004">
    <property type="protein sequence ID" value="MFH6769729.1"/>
    <property type="molecule type" value="Genomic_DNA"/>
</dbReference>
<evidence type="ECO:0000259" key="4">
    <source>
        <dbReference type="Pfam" id="PF21722"/>
    </source>
</evidence>
<comment type="caution">
    <text evidence="5">The sequence shown here is derived from an EMBL/GenBank/DDBJ whole genome shotgun (WGS) entry which is preliminary data.</text>
</comment>
<sequence length="1783" mass="179987">MKTKLHHILSSGLFTSIILFLFLGSIHTVSSQTTVTLTNPNTTTWTVPAGVTSVTVECWGAGGGGGSSANNAAGGGGGGGAYSRSLNIVVVPNTTVDMQIGAGAPQSLRNGDGAAGGNTWFLTSGTVFAEGGIGGLFSGSGGTGGLAANGIGNDATLSGGNGTNGTGVQGGTGGAGANGGGAGGSGGNNINGNPGSPPGGGGGGSGGRNNLGGASADGQIKLTYTVSNDNCPTSTSITPTDAQTLCQGDTSNQLTANVATSGGSGTPTLLYQWYYNTSNSNTVSGATLIGGATSQTYSPLTTAAEIGTRWYFCVGYATDNNCSQTNADQTLASNAVQVTVSGTPTTANAGSPQTICDGTGATLSANTPTVGTGAWTVVSGPNTSTAQFSSTTNPAATFTPVGGNGNYVLRWTISNAPCTPSTSDVTITVNAQPTTSNAGSPQTICTADSATLAANTATVGTGAWSILSGPSTSTAQFISTTDPGTTFTPAGGIGDYVLQWTISNAPCTPSSSTVSITVKDVPSLPTITGPTTVSEGVQYVYSITAVPDATNYTWTVPGNPGQWSLDSGQGTNSITVTTGSKSGDNITVYVTNSCGDGPIASLTVTVTVASNCPTSTSVSPSGIQTVCQDVAATQLTANITTSGGSGTPTLLYQWYYNTSNSNTVGTASLISGATASTYTPPTDVTTLGDRWYFCVGYATDNGCSQTNADQTLASNAVQVTVTPPAPVQPGAISGSPTVSENTSGLIYSVTAVPNATFYTWSVPAGWTINSGQNSNSISVTSGAAGQNGNISVYAGNTCGNSATTTLAVTSEAINCPTSTSVAPNTFQNLCVGDPATLLTASVVSSGGSGTPTIQYQWYYNTSNSNNIGSATLLAGATSQTYTPDTSISEAGNRYYFCVGYASDNGCGQSNTTQSLASNQVRVLVTPIPDIPGAISGQPDTTPSTSGYVYSISAVTYATSYTWTVPSGWAINSGQGSTSISVTSGADGQNGNITVTATNVCGTSAASILAVTSTTAASPPTITLGAIAQICKGTTAANLPYTATTDNPDLYSITFNSTALAAGFSNVVDAALPASPISITVPAAAPKAKYYGTLKVKNSTSGYSSIGYALVIDVNDIPPTPIVNGNATVPQNSTGFKYSASASGATSYTWSVPSGFTITAGQGTSQITVSSGPAQAAANITVTATNTCGTSASGSKTVVISVATNHTYYNCSSCHITHSAPGMSLTNVSGNDNLCQSCHTSTGAASAKPFTAADNINTFPATGDSHPWNVNAVNASKETNLPSNSQMALRVISGQIICSTCHDQHNTSVASPHLRASNVGDAMCKDCHSARNVGIYSDAPSTNKGSHPVGITYNGGDSRFNAAPTNTQLINSKVECSSCHGVHDVTGSLGLAANGNLLRTTNDASLCTDCHTYSTHNGMDCLDCHQTHNTNKGNIYMVRNTITTPNSGNKTVVFTAETSTNSFADGNATYNGVCEVCHTSTTHFNNTGTASDQNHTSQGAGIPGQNCTVCHPHSSNFSPSGGGCTSCHESTAPTFLSAVHVTHKDKYACATCHFGHGSGGTSEGSHPSGTINIVFDPNGMATRNGQDANTPVFNGNKTCSNIYCHSNGRTSHRGQEADFATNPWNSSTNPTGAFEWSSTVGPQQATYITTPVWNAGTLTACNSCHGAAGNMEPDYTITNTVAGPVTGTGDVPPFDSHTRGAHISNSQNLSGNGWSHVQCFWCHNATNGSDASPNLQGTYGTSFHVDGESYFRPLWWSNGGTMVNTITYSAEGSAGHCGNGKTCW</sequence>
<dbReference type="Pfam" id="PF19408">
    <property type="entry name" value="PKD_6"/>
    <property type="match status" value="4"/>
</dbReference>
<accession>A0ABW7MSD1</accession>
<evidence type="ECO:0000313" key="6">
    <source>
        <dbReference type="Proteomes" id="UP001610104"/>
    </source>
</evidence>
<dbReference type="Pfam" id="PF21722">
    <property type="entry name" value="Gly_rich_2"/>
    <property type="match status" value="1"/>
</dbReference>
<proteinExistence type="predicted"/>
<dbReference type="InterPro" id="IPR049304">
    <property type="entry name" value="Gly_rich_dom"/>
</dbReference>
<dbReference type="PANTHER" id="PTHR35038:SF6">
    <property type="entry name" value="SURFACE LOCALIZED DECAHEME CYTOCHROME C LIPOPROTEIN"/>
    <property type="match status" value="1"/>
</dbReference>
<reference evidence="5 6" key="1">
    <citation type="submission" date="2024-02" db="EMBL/GenBank/DDBJ databases">
        <title>A Gaetbulibacter species isolated from tidal flats and genomic insights of their niches.</title>
        <authorList>
            <person name="Ye Y."/>
        </authorList>
    </citation>
    <scope>NUCLEOTIDE SEQUENCE [LARGE SCALE GENOMIC DNA]</scope>
    <source>
        <strain evidence="5 6">KEM-8</strain>
    </source>
</reference>
<dbReference type="SUPFAM" id="SSF48695">
    <property type="entry name" value="Multiheme cytochromes"/>
    <property type="match status" value="3"/>
</dbReference>
<evidence type="ECO:0000313" key="5">
    <source>
        <dbReference type="EMBL" id="MFH6769729.1"/>
    </source>
</evidence>
<keyword evidence="1" id="KW-0732">Signal</keyword>
<dbReference type="CDD" id="cd08168">
    <property type="entry name" value="Cytochrom_C3"/>
    <property type="match status" value="1"/>
</dbReference>
<evidence type="ECO:0000259" key="3">
    <source>
        <dbReference type="Pfam" id="PF19408"/>
    </source>
</evidence>
<dbReference type="Pfam" id="PF09698">
    <property type="entry name" value="GSu_C4xC__C2xCH"/>
    <property type="match status" value="1"/>
</dbReference>
<dbReference type="InterPro" id="IPR051829">
    <property type="entry name" value="Multiheme_Cytochr_ET"/>
</dbReference>
<dbReference type="Gene3D" id="2.60.40.10">
    <property type="entry name" value="Immunoglobulins"/>
    <property type="match status" value="2"/>
</dbReference>
<evidence type="ECO:0000256" key="1">
    <source>
        <dbReference type="ARBA" id="ARBA00022729"/>
    </source>
</evidence>
<dbReference type="Gene3D" id="2.60.40.2700">
    <property type="match status" value="3"/>
</dbReference>
<feature type="region of interest" description="Disordered" evidence="2">
    <location>
        <begin position="185"/>
        <end position="214"/>
    </location>
</feature>
<feature type="domain" description="PKD-like" evidence="3">
    <location>
        <begin position="525"/>
        <end position="604"/>
    </location>
</feature>
<gene>
    <name evidence="5" type="ORF">V8G56_13330</name>
</gene>
<feature type="domain" description="PKD-like" evidence="3">
    <location>
        <begin position="1121"/>
        <end position="1194"/>
    </location>
</feature>
<organism evidence="5 6">
    <name type="scientific">Gaetbulibacter aquiaggeris</name>
    <dbReference type="NCBI Taxonomy" id="1735373"/>
    <lineage>
        <taxon>Bacteria</taxon>
        <taxon>Pseudomonadati</taxon>
        <taxon>Bacteroidota</taxon>
        <taxon>Flavobacteriia</taxon>
        <taxon>Flavobacteriales</taxon>
        <taxon>Flavobacteriaceae</taxon>
        <taxon>Gaetbulibacter</taxon>
    </lineage>
</organism>
<feature type="compositionally biased region" description="Gly residues" evidence="2">
    <location>
        <begin position="198"/>
        <end position="210"/>
    </location>
</feature>
<dbReference type="Gene3D" id="3.90.10.10">
    <property type="entry name" value="Cytochrome C3"/>
    <property type="match status" value="2"/>
</dbReference>
<feature type="domain" description="PKD-like" evidence="3">
    <location>
        <begin position="726"/>
        <end position="808"/>
    </location>
</feature>
<evidence type="ECO:0000256" key="2">
    <source>
        <dbReference type="SAM" id="MobiDB-lite"/>
    </source>
</evidence>
<dbReference type="RefSeq" id="WP_395438950.1">
    <property type="nucleotide sequence ID" value="NZ_JBAWKC010000004.1"/>
</dbReference>